<dbReference type="InterPro" id="IPR054637">
    <property type="entry name" value="Asr1405_Asl0597-like"/>
</dbReference>
<evidence type="ECO:0000313" key="1">
    <source>
        <dbReference type="EMBL" id="OKH39119.1"/>
    </source>
</evidence>
<dbReference type="Proteomes" id="UP000185860">
    <property type="component" value="Unassembled WGS sequence"/>
</dbReference>
<accession>A0A1U7IPD7</accession>
<organism evidence="1 2">
    <name type="scientific">[Phormidium ambiguum] IAM M-71</name>
    <dbReference type="NCBI Taxonomy" id="454136"/>
    <lineage>
        <taxon>Bacteria</taxon>
        <taxon>Bacillati</taxon>
        <taxon>Cyanobacteriota</taxon>
        <taxon>Cyanophyceae</taxon>
        <taxon>Oscillatoriophycideae</taxon>
        <taxon>Aerosakkonematales</taxon>
        <taxon>Aerosakkonemataceae</taxon>
        <taxon>Floridanema</taxon>
    </lineage>
</organism>
<comment type="caution">
    <text evidence="1">The sequence shown here is derived from an EMBL/GenBank/DDBJ whole genome shotgun (WGS) entry which is preliminary data.</text>
</comment>
<gene>
    <name evidence="1" type="ORF">NIES2119_08300</name>
</gene>
<sequence length="87" mass="9953">MQPPLSANPPIQQALAIARCDRWCIYHRLQELMISCSCPADGSLCVEIHHGIDLILVRSVVQQYATSRQELVNWLEQCWFTKASEQN</sequence>
<reference evidence="1 2" key="1">
    <citation type="submission" date="2016-11" db="EMBL/GenBank/DDBJ databases">
        <title>Draft Genome Sequences of Nine Cyanobacterial Strains from Diverse Habitats.</title>
        <authorList>
            <person name="Zhu T."/>
            <person name="Hou S."/>
            <person name="Lu X."/>
            <person name="Hess W.R."/>
        </authorList>
    </citation>
    <scope>NUCLEOTIDE SEQUENCE [LARGE SCALE GENOMIC DNA]</scope>
    <source>
        <strain evidence="1 2">IAM M-71</strain>
    </source>
</reference>
<dbReference type="RefSeq" id="WP_073592981.1">
    <property type="nucleotide sequence ID" value="NZ_MRCE01000006.1"/>
</dbReference>
<dbReference type="STRING" id="454136.NIES2119_08300"/>
<dbReference type="EMBL" id="MRCE01000006">
    <property type="protein sequence ID" value="OKH39119.1"/>
    <property type="molecule type" value="Genomic_DNA"/>
</dbReference>
<name>A0A1U7IPD7_9CYAN</name>
<evidence type="ECO:0000313" key="2">
    <source>
        <dbReference type="Proteomes" id="UP000185860"/>
    </source>
</evidence>
<proteinExistence type="predicted"/>
<dbReference type="OrthoDB" id="515027at2"/>
<dbReference type="AlphaFoldDB" id="A0A1U7IPD7"/>
<dbReference type="NCBIfam" id="NF045598">
    <property type="entry name" value="asr1405_asl0597"/>
    <property type="match status" value="1"/>
</dbReference>
<protein>
    <submittedName>
        <fullName evidence="1">Uncharacterized protein</fullName>
    </submittedName>
</protein>